<organism evidence="1 2">
    <name type="scientific">Trichoglossum hirsutum</name>
    <dbReference type="NCBI Taxonomy" id="265104"/>
    <lineage>
        <taxon>Eukaryota</taxon>
        <taxon>Fungi</taxon>
        <taxon>Dikarya</taxon>
        <taxon>Ascomycota</taxon>
        <taxon>Pezizomycotina</taxon>
        <taxon>Geoglossomycetes</taxon>
        <taxon>Geoglossales</taxon>
        <taxon>Geoglossaceae</taxon>
        <taxon>Trichoglossum</taxon>
    </lineage>
</organism>
<name>A0A9P8RNL4_9PEZI</name>
<evidence type="ECO:0008006" key="3">
    <source>
        <dbReference type="Google" id="ProtNLM"/>
    </source>
</evidence>
<accession>A0A9P8RNL4</accession>
<dbReference type="EMBL" id="JAGHQM010000784">
    <property type="protein sequence ID" value="KAH0558641.1"/>
    <property type="molecule type" value="Genomic_DNA"/>
</dbReference>
<sequence length="335" mass="36265">MANRFIESTFGTPGNFELVTRDGGNPAKLVHLWRGSDFVWQPELSQAANSSDLISSNAGSPGAIIQSSFGTPDHPGNFEVLVLEGTDLVHYYRDNSNPSSNWQRTRAVSDKATGAASFIQSNLKGNSDAPGNFEAVVLEGANLVHYYRDNSIPEYPWISTSVITSQARSPGCIIQSNLGPPGSPGNFEVVVLEPGGLVHYFRDNSTQDPQWNRTTVISTEAASSASIIQSNLGPGNLELVVLEGEALSEQKSLVHYYRSNDTWIRTVTISPQSQGPACLIQSRYGTPGNFEVVVLEGVKGAHALIHYWRDNGVEPPQWQSGGVVTQFPFDSVNDG</sequence>
<evidence type="ECO:0000313" key="1">
    <source>
        <dbReference type="EMBL" id="KAH0558641.1"/>
    </source>
</evidence>
<gene>
    <name evidence="1" type="ORF">GP486_004708</name>
</gene>
<keyword evidence="2" id="KW-1185">Reference proteome</keyword>
<dbReference type="Proteomes" id="UP000750711">
    <property type="component" value="Unassembled WGS sequence"/>
</dbReference>
<proteinExistence type="predicted"/>
<comment type="caution">
    <text evidence="1">The sequence shown here is derived from an EMBL/GenBank/DDBJ whole genome shotgun (WGS) entry which is preliminary data.</text>
</comment>
<dbReference type="SUPFAM" id="SSF89372">
    <property type="entry name" value="Fucose-specific lectin"/>
    <property type="match status" value="1"/>
</dbReference>
<dbReference type="AlphaFoldDB" id="A0A9P8RNL4"/>
<reference evidence="1" key="1">
    <citation type="submission" date="2021-03" db="EMBL/GenBank/DDBJ databases">
        <title>Comparative genomics and phylogenomic investigation of the class Geoglossomycetes provide insights into ecological specialization and systematics.</title>
        <authorList>
            <person name="Melie T."/>
            <person name="Pirro S."/>
            <person name="Miller A.N."/>
            <person name="Quandt A."/>
        </authorList>
    </citation>
    <scope>NUCLEOTIDE SEQUENCE</scope>
    <source>
        <strain evidence="1">CAQ_001_2017</strain>
    </source>
</reference>
<protein>
    <recommendedName>
        <fullName evidence="3">Fucose-specific lectin</fullName>
    </recommendedName>
</protein>
<evidence type="ECO:0000313" key="2">
    <source>
        <dbReference type="Proteomes" id="UP000750711"/>
    </source>
</evidence>